<dbReference type="PROSITE" id="PS51379">
    <property type="entry name" value="4FE4S_FER_2"/>
    <property type="match status" value="2"/>
</dbReference>
<comment type="caution">
    <text evidence="7">The sequence shown here is derived from an EMBL/GenBank/DDBJ whole genome shotgun (WGS) entry which is preliminary data.</text>
</comment>
<dbReference type="PROSITE" id="PS00198">
    <property type="entry name" value="4FE4S_FER_1"/>
    <property type="match status" value="1"/>
</dbReference>
<dbReference type="InterPro" id="IPR017896">
    <property type="entry name" value="4Fe4S_Fe-S-bd"/>
</dbReference>
<keyword evidence="3" id="KW-0677">Repeat</keyword>
<dbReference type="GO" id="GO:0016491">
    <property type="term" value="F:oxidoreductase activity"/>
    <property type="evidence" value="ECO:0007669"/>
    <property type="project" value="UniProtKB-ARBA"/>
</dbReference>
<gene>
    <name evidence="7" type="ORF">FJZ47_04380</name>
</gene>
<evidence type="ECO:0000256" key="1">
    <source>
        <dbReference type="ARBA" id="ARBA00022485"/>
    </source>
</evidence>
<proteinExistence type="predicted"/>
<evidence type="ECO:0000259" key="6">
    <source>
        <dbReference type="PROSITE" id="PS51379"/>
    </source>
</evidence>
<accession>A0A937VXU1</accession>
<sequence>MATFTPFPGFDQHERPPRDKITACIHCGLCLDKCPTYRTLGTEMDSPRGRIYLIKAVEEGRLGLSPTFVEHMELCLDCRACETACPSHVQFGDLMEKARGQIQRQLPQPWHERFLRRLVFQELFPHPGRLELLFQAMRWYQRSGLQKLLRDIDLFDLFPGVLKRMEAMLPDAMPRPFTRSVPATLPGAAPVTRRVGFFTGCVMNLLFPDVHHASARVLQANGCTLWMAPQQVCCGALHMHAGEREQARQLARRNIAAFEQQPVDAIVNNAAGCGAQLKSYGELLAEDPQYAERAQRFSAKVQDIAECLAQEPLRGPLGPVPKRVAYDDPCHLLHAQRVRQQP</sequence>
<keyword evidence="1" id="KW-0004">4Fe-4S</keyword>
<dbReference type="SUPFAM" id="SSF54862">
    <property type="entry name" value="4Fe-4S ferredoxins"/>
    <property type="match status" value="1"/>
</dbReference>
<dbReference type="Pfam" id="PF02754">
    <property type="entry name" value="CCG"/>
    <property type="match status" value="1"/>
</dbReference>
<dbReference type="InterPro" id="IPR009051">
    <property type="entry name" value="Helical_ferredxn"/>
</dbReference>
<evidence type="ECO:0000256" key="5">
    <source>
        <dbReference type="ARBA" id="ARBA00023014"/>
    </source>
</evidence>
<dbReference type="PANTHER" id="PTHR32479:SF17">
    <property type="entry name" value="GLYCOLATE OXIDASE IRON-SULFUR SUBUNIT"/>
    <property type="match status" value="1"/>
</dbReference>
<name>A0A937VXU1_UNCTE</name>
<feature type="domain" description="4Fe-4S ferredoxin-type" evidence="6">
    <location>
        <begin position="65"/>
        <end position="94"/>
    </location>
</feature>
<evidence type="ECO:0000256" key="3">
    <source>
        <dbReference type="ARBA" id="ARBA00022737"/>
    </source>
</evidence>
<dbReference type="AlphaFoldDB" id="A0A937VXU1"/>
<feature type="non-terminal residue" evidence="7">
    <location>
        <position position="342"/>
    </location>
</feature>
<protein>
    <submittedName>
        <fullName evidence="7">4Fe-4S dicluster domain-containing protein</fullName>
    </submittedName>
</protein>
<dbReference type="PANTHER" id="PTHR32479">
    <property type="entry name" value="GLYCOLATE OXIDASE IRON-SULFUR SUBUNIT"/>
    <property type="match status" value="1"/>
</dbReference>
<dbReference type="GO" id="GO:0046872">
    <property type="term" value="F:metal ion binding"/>
    <property type="evidence" value="ECO:0007669"/>
    <property type="project" value="UniProtKB-KW"/>
</dbReference>
<dbReference type="Gene3D" id="1.10.1060.10">
    <property type="entry name" value="Alpha-helical ferredoxin"/>
    <property type="match status" value="1"/>
</dbReference>
<keyword evidence="2" id="KW-0479">Metal-binding</keyword>
<evidence type="ECO:0000256" key="4">
    <source>
        <dbReference type="ARBA" id="ARBA00023004"/>
    </source>
</evidence>
<dbReference type="InterPro" id="IPR017900">
    <property type="entry name" value="4Fe4S_Fe_S_CS"/>
</dbReference>
<evidence type="ECO:0000313" key="7">
    <source>
        <dbReference type="EMBL" id="MBM3223026.1"/>
    </source>
</evidence>
<dbReference type="EMBL" id="VGLS01000085">
    <property type="protein sequence ID" value="MBM3223026.1"/>
    <property type="molecule type" value="Genomic_DNA"/>
</dbReference>
<evidence type="ECO:0000256" key="2">
    <source>
        <dbReference type="ARBA" id="ARBA00022723"/>
    </source>
</evidence>
<dbReference type="Pfam" id="PF13183">
    <property type="entry name" value="Fer4_8"/>
    <property type="match status" value="1"/>
</dbReference>
<dbReference type="GO" id="GO:0051539">
    <property type="term" value="F:4 iron, 4 sulfur cluster binding"/>
    <property type="evidence" value="ECO:0007669"/>
    <property type="project" value="UniProtKB-KW"/>
</dbReference>
<keyword evidence="4" id="KW-0408">Iron</keyword>
<dbReference type="Proteomes" id="UP000712673">
    <property type="component" value="Unassembled WGS sequence"/>
</dbReference>
<feature type="domain" description="4Fe-4S ferredoxin-type" evidence="6">
    <location>
        <begin position="14"/>
        <end position="45"/>
    </location>
</feature>
<organism evidence="7 8">
    <name type="scientific">Tectimicrobiota bacterium</name>
    <dbReference type="NCBI Taxonomy" id="2528274"/>
    <lineage>
        <taxon>Bacteria</taxon>
        <taxon>Pseudomonadati</taxon>
        <taxon>Nitrospinota/Tectimicrobiota group</taxon>
        <taxon>Candidatus Tectimicrobiota</taxon>
    </lineage>
</organism>
<evidence type="ECO:0000313" key="8">
    <source>
        <dbReference type="Proteomes" id="UP000712673"/>
    </source>
</evidence>
<dbReference type="InterPro" id="IPR004017">
    <property type="entry name" value="Cys_rich_dom"/>
</dbReference>
<keyword evidence="5" id="KW-0411">Iron-sulfur</keyword>
<reference evidence="7" key="1">
    <citation type="submission" date="2019-03" db="EMBL/GenBank/DDBJ databases">
        <title>Lake Tanganyika Metagenome-Assembled Genomes (MAGs).</title>
        <authorList>
            <person name="Tran P."/>
        </authorList>
    </citation>
    <scope>NUCLEOTIDE SEQUENCE</scope>
    <source>
        <strain evidence="7">K_DeepCast_65m_m2_066</strain>
    </source>
</reference>